<organism evidence="3 4">
    <name type="scientific">Phormidesmis priestleyi Ana</name>
    <dbReference type="NCBI Taxonomy" id="1666911"/>
    <lineage>
        <taxon>Bacteria</taxon>
        <taxon>Bacillati</taxon>
        <taxon>Cyanobacteriota</taxon>
        <taxon>Cyanophyceae</taxon>
        <taxon>Leptolyngbyales</taxon>
        <taxon>Leptolyngbyaceae</taxon>
        <taxon>Phormidesmis</taxon>
    </lineage>
</organism>
<evidence type="ECO:0000313" key="4">
    <source>
        <dbReference type="Proteomes" id="UP000050465"/>
    </source>
</evidence>
<name>A0A0P7YYG9_9CYAN</name>
<feature type="non-terminal residue" evidence="3">
    <location>
        <position position="1"/>
    </location>
</feature>
<evidence type="ECO:0000256" key="1">
    <source>
        <dbReference type="SAM" id="MobiDB-lite"/>
    </source>
</evidence>
<feature type="region of interest" description="Disordered" evidence="1">
    <location>
        <begin position="1"/>
        <end position="21"/>
    </location>
</feature>
<reference evidence="3 4" key="1">
    <citation type="submission" date="2015-09" db="EMBL/GenBank/DDBJ databases">
        <title>Identification and resolution of microdiversity through metagenomic sequencing of parallel consortia.</title>
        <authorList>
            <person name="Nelson W.C."/>
            <person name="Romine M.F."/>
            <person name="Lindemann S.R."/>
        </authorList>
    </citation>
    <scope>NUCLEOTIDE SEQUENCE [LARGE SCALE GENOMIC DNA]</scope>
    <source>
        <strain evidence="3">Ana</strain>
    </source>
</reference>
<sequence length="21" mass="2358">GLKLIDKEEQAITEQSEKKVA</sequence>
<dbReference type="AlphaFoldDB" id="A0A0P7YYG9"/>
<protein>
    <submittedName>
        <fullName evidence="3">Uncharacterized protein</fullName>
    </submittedName>
</protein>
<dbReference type="Proteomes" id="UP000050465">
    <property type="component" value="Unassembled WGS sequence"/>
</dbReference>
<gene>
    <name evidence="3" type="ORF">HLUCCA11_07355</name>
    <name evidence="2" type="ORF">HLUCCA11_22820</name>
</gene>
<evidence type="ECO:0000313" key="3">
    <source>
        <dbReference type="EMBL" id="KPQ36345.1"/>
    </source>
</evidence>
<proteinExistence type="predicted"/>
<evidence type="ECO:0000313" key="2">
    <source>
        <dbReference type="EMBL" id="KPQ31893.1"/>
    </source>
</evidence>
<dbReference type="EMBL" id="LJZR01000078">
    <property type="protein sequence ID" value="KPQ31893.1"/>
    <property type="molecule type" value="Genomic_DNA"/>
</dbReference>
<dbReference type="EMBL" id="LJZR01000007">
    <property type="protein sequence ID" value="KPQ36345.1"/>
    <property type="molecule type" value="Genomic_DNA"/>
</dbReference>
<accession>A0A0P7YYG9</accession>
<comment type="caution">
    <text evidence="3">The sequence shown here is derived from an EMBL/GenBank/DDBJ whole genome shotgun (WGS) entry which is preliminary data.</text>
</comment>